<feature type="binding site" evidence="4">
    <location>
        <position position="142"/>
    </location>
    <ligand>
        <name>Zn(2+)</name>
        <dbReference type="ChEBI" id="CHEBI:29105"/>
    </ligand>
</feature>
<keyword evidence="2" id="KW-0808">Transferase</keyword>
<keyword evidence="4" id="KW-0862">Zinc</keyword>
<dbReference type="InterPro" id="IPR050134">
    <property type="entry name" value="NAD-dep_sirtuin_deacylases"/>
</dbReference>
<evidence type="ECO:0000259" key="5">
    <source>
        <dbReference type="PROSITE" id="PS50305"/>
    </source>
</evidence>
<protein>
    <recommendedName>
        <fullName evidence="1">protein acetyllysine N-acetyltransferase</fullName>
        <ecNumber evidence="1">2.3.1.286</ecNumber>
    </recommendedName>
</protein>
<keyword evidence="4" id="KW-0479">Metal-binding</keyword>
<dbReference type="Gene3D" id="3.40.50.1220">
    <property type="entry name" value="TPP-binding domain"/>
    <property type="match status" value="1"/>
</dbReference>
<comment type="caution">
    <text evidence="4">Lacks conserved residue(s) required for the propagation of feature annotation.</text>
</comment>
<evidence type="ECO:0000313" key="6">
    <source>
        <dbReference type="EMBL" id="MDQ0222307.1"/>
    </source>
</evidence>
<evidence type="ECO:0000256" key="3">
    <source>
        <dbReference type="ARBA" id="ARBA00023027"/>
    </source>
</evidence>
<feature type="binding site" evidence="4">
    <location>
        <position position="176"/>
    </location>
    <ligand>
        <name>Zn(2+)</name>
        <dbReference type="ChEBI" id="CHEBI:29105"/>
    </ligand>
</feature>
<dbReference type="EC" id="2.3.1.286" evidence="1"/>
<dbReference type="EMBL" id="JAUSTM010000006">
    <property type="protein sequence ID" value="MDQ0222307.1"/>
    <property type="molecule type" value="Genomic_DNA"/>
</dbReference>
<feature type="domain" description="Deacetylase sirtuin-type" evidence="5">
    <location>
        <begin position="1"/>
        <end position="281"/>
    </location>
</feature>
<dbReference type="Proteomes" id="UP001223079">
    <property type="component" value="Unassembled WGS sequence"/>
</dbReference>
<sequence>MLFQKNALTQAKKAIDQADLILIGAGAGLSEAAGLHYAGERFETLFADYIAAYGLTDMFTATFYPYPTPETKWAFWARHIYYNAIAPEATALYKNLFQLVKDKPHFVITTNVDSQFTKAGFASDSLFEVQGNYELWQCSIPCQQKTYANTEQVLELFQATQNLEIPSQLIPHCPDCGAEMMPHLRSDNRFVQDESWHQALKRYGAFIEQFDGKRIVLLELGVGFNTPDIIRFPFERLTQASDHATLIRLNRDFAQGYPENAKKTLSFKEDMTTILASWLER</sequence>
<proteinExistence type="predicted"/>
<feature type="binding site" evidence="4">
    <location>
        <position position="173"/>
    </location>
    <ligand>
        <name>Zn(2+)</name>
        <dbReference type="ChEBI" id="CHEBI:29105"/>
    </ligand>
</feature>
<dbReference type="InterPro" id="IPR026590">
    <property type="entry name" value="Ssirtuin_cat_dom"/>
</dbReference>
<dbReference type="PANTHER" id="PTHR11085">
    <property type="entry name" value="NAD-DEPENDENT PROTEIN DEACYLASE SIRTUIN-5, MITOCHONDRIAL-RELATED"/>
    <property type="match status" value="1"/>
</dbReference>
<reference evidence="6 7" key="1">
    <citation type="submission" date="2023-07" db="EMBL/GenBank/DDBJ databases">
        <title>Genomic Encyclopedia of Type Strains, Phase IV (KMG-IV): sequencing the most valuable type-strain genomes for metagenomic binning, comparative biology and taxonomic classification.</title>
        <authorList>
            <person name="Goeker M."/>
        </authorList>
    </citation>
    <scope>NUCLEOTIDE SEQUENCE [LARGE SCALE GENOMIC DNA]</scope>
    <source>
        <strain evidence="6 7">DSM 105143</strain>
    </source>
</reference>
<dbReference type="SUPFAM" id="SSF52467">
    <property type="entry name" value="DHS-like NAD/FAD-binding domain"/>
    <property type="match status" value="1"/>
</dbReference>
<evidence type="ECO:0000313" key="7">
    <source>
        <dbReference type="Proteomes" id="UP001223079"/>
    </source>
</evidence>
<keyword evidence="3" id="KW-0520">NAD</keyword>
<comment type="caution">
    <text evidence="6">The sequence shown here is derived from an EMBL/GenBank/DDBJ whole genome shotgun (WGS) entry which is preliminary data.</text>
</comment>
<dbReference type="PANTHER" id="PTHR11085:SF10">
    <property type="entry name" value="NAD-DEPENDENT PROTEIN DEACYLASE SIRTUIN-5, MITOCHONDRIAL-RELATED"/>
    <property type="match status" value="1"/>
</dbReference>
<evidence type="ECO:0000256" key="1">
    <source>
        <dbReference type="ARBA" id="ARBA00012928"/>
    </source>
</evidence>
<accession>A0ABT9YRR9</accession>
<gene>
    <name evidence="6" type="ORF">J2S23_000858</name>
</gene>
<evidence type="ECO:0000256" key="2">
    <source>
        <dbReference type="ARBA" id="ARBA00022679"/>
    </source>
</evidence>
<dbReference type="InterPro" id="IPR029035">
    <property type="entry name" value="DHS-like_NAD/FAD-binding_dom"/>
</dbReference>
<evidence type="ECO:0000256" key="4">
    <source>
        <dbReference type="PROSITE-ProRule" id="PRU00236"/>
    </source>
</evidence>
<dbReference type="RefSeq" id="WP_307121514.1">
    <property type="nucleotide sequence ID" value="NZ_JAUSTM010000006.1"/>
</dbReference>
<organism evidence="6 7">
    <name type="scientific">Streptococcus moroccensis</name>
    <dbReference type="NCBI Taxonomy" id="1451356"/>
    <lineage>
        <taxon>Bacteria</taxon>
        <taxon>Bacillati</taxon>
        <taxon>Bacillota</taxon>
        <taxon>Bacilli</taxon>
        <taxon>Lactobacillales</taxon>
        <taxon>Streptococcaceae</taxon>
        <taxon>Streptococcus</taxon>
    </lineage>
</organism>
<name>A0ABT9YRR9_9STRE</name>
<keyword evidence="7" id="KW-1185">Reference proteome</keyword>
<dbReference type="Pfam" id="PF02146">
    <property type="entry name" value="SIR2"/>
    <property type="match status" value="1"/>
</dbReference>
<dbReference type="InterPro" id="IPR003000">
    <property type="entry name" value="Sirtuin"/>
</dbReference>
<dbReference type="PROSITE" id="PS50305">
    <property type="entry name" value="SIRTUIN"/>
    <property type="match status" value="1"/>
</dbReference>
<feature type="binding site" evidence="4">
    <location>
        <position position="138"/>
    </location>
    <ligand>
        <name>Zn(2+)</name>
        <dbReference type="ChEBI" id="CHEBI:29105"/>
    </ligand>
</feature>